<keyword evidence="2" id="KW-1185">Reference proteome</keyword>
<proteinExistence type="predicted"/>
<accession>A0ACC6KX02</accession>
<dbReference type="EMBL" id="JAVDTF010000002">
    <property type="protein sequence ID" value="MDR6783784.1"/>
    <property type="molecule type" value="Genomic_DNA"/>
</dbReference>
<evidence type="ECO:0000313" key="1">
    <source>
        <dbReference type="EMBL" id="MDR6783784.1"/>
    </source>
</evidence>
<name>A0ACC6KX02_9SPHI</name>
<evidence type="ECO:0000313" key="2">
    <source>
        <dbReference type="Proteomes" id="UP001246858"/>
    </source>
</evidence>
<sequence>MAAYSLLSDLELTTLLKGGDKTAYTEIYDRYIWVLLDHAYNKLRNREESKDVVQEAFTLLWSKKELLKEDENLSGYLYTTVRNTILNLFAHRKVQDKYMASMEHFAMHNTVVATDHLVREHQLKALIETEIAALPPKMREVFELSRKANLSHKEIAEQLGISEQTVSKQVTNALKILKVKLGIYFYLLWLLYP</sequence>
<comment type="caution">
    <text evidence="1">The sequence shown here is derived from an EMBL/GenBank/DDBJ whole genome shotgun (WGS) entry which is preliminary data.</text>
</comment>
<organism evidence="1 2">
    <name type="scientific">Pedobacter africanus</name>
    <dbReference type="NCBI Taxonomy" id="151894"/>
    <lineage>
        <taxon>Bacteria</taxon>
        <taxon>Pseudomonadati</taxon>
        <taxon>Bacteroidota</taxon>
        <taxon>Sphingobacteriia</taxon>
        <taxon>Sphingobacteriales</taxon>
        <taxon>Sphingobacteriaceae</taxon>
        <taxon>Pedobacter</taxon>
    </lineage>
</organism>
<reference evidence="1" key="1">
    <citation type="submission" date="2023-07" db="EMBL/GenBank/DDBJ databases">
        <title>Sorghum-associated microbial communities from plants grown in Nebraska, USA.</title>
        <authorList>
            <person name="Schachtman D."/>
        </authorList>
    </citation>
    <scope>NUCLEOTIDE SEQUENCE</scope>
    <source>
        <strain evidence="1">2697</strain>
    </source>
</reference>
<gene>
    <name evidence="1" type="ORF">J2X78_002349</name>
</gene>
<dbReference type="Proteomes" id="UP001246858">
    <property type="component" value="Unassembled WGS sequence"/>
</dbReference>
<protein>
    <submittedName>
        <fullName evidence="1">RNA polymerase sigma-70 factor (ECF subfamily)</fullName>
    </submittedName>
</protein>